<dbReference type="PANTHER" id="PTHR45348:SF2">
    <property type="entry name" value="ZINC-TYPE ALCOHOL DEHYDROGENASE-LIKE PROTEIN C2E1P3.01"/>
    <property type="match status" value="1"/>
</dbReference>
<sequence>MTSYSASIPALNTPLEIHPIPIPNPTSNEILIRTHAIAINPIDAAFQTIPNIFPWLAYPLTPGLDVAGEVTAVGSSVSRFKPGDRVLGMAAGSCRPPPDYNLAETGFQQYTILKAGLAAHIPDAVPYVQAAVLPLAVSTVASGLFQGDLLGLELPRVHPHPDGDSRKQVLLVWGGSSSLGCNAIQLAVAAGYDVVTTCSPRNFELVKGLGARWVVDYNSSTAVEVLVAAFEGRDGVGALAIMPGSVDLCAQVVGRVSGRKFVTSAIPLQPGQEKIGDVEVKFVLGGTLEGNEVGPAIFEDYLPRALAEGKYVCAPEAKVVGKGLESCQKALDMMKEGVSATKLVVDLSD</sequence>
<dbReference type="Proteomes" id="UP001194746">
    <property type="component" value="Unassembled WGS sequence"/>
</dbReference>
<keyword evidence="4" id="KW-0560">Oxidoreductase</keyword>
<dbReference type="InterPro" id="IPR011032">
    <property type="entry name" value="GroES-like_sf"/>
</dbReference>
<proteinExistence type="inferred from homology"/>
<dbReference type="InterPro" id="IPR020843">
    <property type="entry name" value="ER"/>
</dbReference>
<name>A0AAD4CZ35_ASPNN</name>
<comment type="caution">
    <text evidence="6">The sequence shown here is derived from an EMBL/GenBank/DDBJ whole genome shotgun (WGS) entry which is preliminary data.</text>
</comment>
<dbReference type="Gene3D" id="3.40.50.720">
    <property type="entry name" value="NAD(P)-binding Rossmann-like Domain"/>
    <property type="match status" value="1"/>
</dbReference>
<dbReference type="SUPFAM" id="SSF50129">
    <property type="entry name" value="GroES-like"/>
    <property type="match status" value="1"/>
</dbReference>
<evidence type="ECO:0000256" key="4">
    <source>
        <dbReference type="ARBA" id="ARBA00023002"/>
    </source>
</evidence>
<dbReference type="SUPFAM" id="SSF51735">
    <property type="entry name" value="NAD(P)-binding Rossmann-fold domains"/>
    <property type="match status" value="1"/>
</dbReference>
<organism evidence="6 7">
    <name type="scientific">Aspergillus nanangensis</name>
    <dbReference type="NCBI Taxonomy" id="2582783"/>
    <lineage>
        <taxon>Eukaryota</taxon>
        <taxon>Fungi</taxon>
        <taxon>Dikarya</taxon>
        <taxon>Ascomycota</taxon>
        <taxon>Pezizomycotina</taxon>
        <taxon>Eurotiomycetes</taxon>
        <taxon>Eurotiomycetidae</taxon>
        <taxon>Eurotiales</taxon>
        <taxon>Aspergillaceae</taxon>
        <taxon>Aspergillus</taxon>
        <taxon>Aspergillus subgen. Circumdati</taxon>
    </lineage>
</organism>
<dbReference type="Gene3D" id="3.90.180.10">
    <property type="entry name" value="Medium-chain alcohol dehydrogenases, catalytic domain"/>
    <property type="match status" value="1"/>
</dbReference>
<gene>
    <name evidence="6" type="ORF">FE257_000079</name>
</gene>
<feature type="domain" description="Enoyl reductase (ER)" evidence="5">
    <location>
        <begin position="10"/>
        <end position="345"/>
    </location>
</feature>
<keyword evidence="3" id="KW-0521">NADP</keyword>
<dbReference type="AlphaFoldDB" id="A0AAD4CZ35"/>
<reference evidence="6" key="1">
    <citation type="journal article" date="2019" name="Beilstein J. Org. Chem.">
        <title>Nanangenines: drimane sesquiterpenoids as the dominant metabolite cohort of a novel Australian fungus, Aspergillus nanangensis.</title>
        <authorList>
            <person name="Lacey H.J."/>
            <person name="Gilchrist C.L.M."/>
            <person name="Crombie A."/>
            <person name="Kalaitzis J.A."/>
            <person name="Vuong D."/>
            <person name="Rutledge P.J."/>
            <person name="Turner P."/>
            <person name="Pitt J.I."/>
            <person name="Lacey E."/>
            <person name="Chooi Y.H."/>
            <person name="Piggott A.M."/>
        </authorList>
    </citation>
    <scope>NUCLEOTIDE SEQUENCE</scope>
    <source>
        <strain evidence="6">MST-FP2251</strain>
    </source>
</reference>
<dbReference type="GO" id="GO:0000166">
    <property type="term" value="F:nucleotide binding"/>
    <property type="evidence" value="ECO:0007669"/>
    <property type="project" value="UniProtKB-KW"/>
</dbReference>
<dbReference type="GO" id="GO:0016651">
    <property type="term" value="F:oxidoreductase activity, acting on NAD(P)H"/>
    <property type="evidence" value="ECO:0007669"/>
    <property type="project" value="InterPro"/>
</dbReference>
<evidence type="ECO:0000259" key="5">
    <source>
        <dbReference type="SMART" id="SM00829"/>
    </source>
</evidence>
<dbReference type="SMART" id="SM00829">
    <property type="entry name" value="PKS_ER"/>
    <property type="match status" value="1"/>
</dbReference>
<dbReference type="CDD" id="cd08249">
    <property type="entry name" value="enoyl_reductase_like"/>
    <property type="match status" value="1"/>
</dbReference>
<evidence type="ECO:0000313" key="6">
    <source>
        <dbReference type="EMBL" id="KAF9895177.1"/>
    </source>
</evidence>
<evidence type="ECO:0000256" key="2">
    <source>
        <dbReference type="ARBA" id="ARBA00022741"/>
    </source>
</evidence>
<protein>
    <recommendedName>
        <fullName evidence="5">Enoyl reductase (ER) domain-containing protein</fullName>
    </recommendedName>
</protein>
<evidence type="ECO:0000313" key="7">
    <source>
        <dbReference type="Proteomes" id="UP001194746"/>
    </source>
</evidence>
<dbReference type="InterPro" id="IPR013154">
    <property type="entry name" value="ADH-like_N"/>
</dbReference>
<dbReference type="EMBL" id="VCAU01000001">
    <property type="protein sequence ID" value="KAF9895177.1"/>
    <property type="molecule type" value="Genomic_DNA"/>
</dbReference>
<keyword evidence="7" id="KW-1185">Reference proteome</keyword>
<evidence type="ECO:0000256" key="1">
    <source>
        <dbReference type="ARBA" id="ARBA00008072"/>
    </source>
</evidence>
<dbReference type="InterPro" id="IPR047122">
    <property type="entry name" value="Trans-enoyl_RdTase-like"/>
</dbReference>
<dbReference type="Pfam" id="PF08240">
    <property type="entry name" value="ADH_N"/>
    <property type="match status" value="1"/>
</dbReference>
<dbReference type="InterPro" id="IPR036291">
    <property type="entry name" value="NAD(P)-bd_dom_sf"/>
</dbReference>
<comment type="similarity">
    <text evidence="1">Belongs to the zinc-containing alcohol dehydrogenase family.</text>
</comment>
<reference evidence="6" key="2">
    <citation type="submission" date="2020-02" db="EMBL/GenBank/DDBJ databases">
        <authorList>
            <person name="Gilchrist C.L.M."/>
            <person name="Chooi Y.-H."/>
        </authorList>
    </citation>
    <scope>NUCLEOTIDE SEQUENCE</scope>
    <source>
        <strain evidence="6">MST-FP2251</strain>
    </source>
</reference>
<keyword evidence="2" id="KW-0547">Nucleotide-binding</keyword>
<dbReference type="PANTHER" id="PTHR45348">
    <property type="entry name" value="HYPOTHETICAL OXIDOREDUCTASE (EUROFUNG)"/>
    <property type="match status" value="1"/>
</dbReference>
<accession>A0AAD4CZ35</accession>
<evidence type="ECO:0000256" key="3">
    <source>
        <dbReference type="ARBA" id="ARBA00022857"/>
    </source>
</evidence>